<dbReference type="SUPFAM" id="SSF52833">
    <property type="entry name" value="Thioredoxin-like"/>
    <property type="match status" value="1"/>
</dbReference>
<dbReference type="EMBL" id="KV454210">
    <property type="protein sequence ID" value="ODQ59641.1"/>
    <property type="molecule type" value="Genomic_DNA"/>
</dbReference>
<feature type="non-terminal residue" evidence="2">
    <location>
        <position position="186"/>
    </location>
</feature>
<sequence>PPNTIEVYLDYACPFSGKLYKNWYDNLFPLLETKYKGKFQFIFRNYVQVWHPTSNLLHEASLVFAQLDPSNFLKFSYVLFELIEEFYDTATAHLSRNEIYEKIYELAVAPHFSTTVDKSKFLKSLVIKKSEDHHSNSGNKATNDLKYFTKVGRQNGIHVTPTVLINGFKDGSIESSTPIDQVQEKL</sequence>
<gene>
    <name evidence="2" type="ORF">WICANDRAFT_19493</name>
</gene>
<dbReference type="GeneID" id="30198073"/>
<dbReference type="AlphaFoldDB" id="A0A1E3P2E5"/>
<organism evidence="2 3">
    <name type="scientific">Wickerhamomyces anomalus (strain ATCC 58044 / CBS 1984 / NCYC 433 / NRRL Y-366-8)</name>
    <name type="common">Yeast</name>
    <name type="synonym">Hansenula anomala</name>
    <dbReference type="NCBI Taxonomy" id="683960"/>
    <lineage>
        <taxon>Eukaryota</taxon>
        <taxon>Fungi</taxon>
        <taxon>Dikarya</taxon>
        <taxon>Ascomycota</taxon>
        <taxon>Saccharomycotina</taxon>
        <taxon>Saccharomycetes</taxon>
        <taxon>Phaffomycetales</taxon>
        <taxon>Wickerhamomycetaceae</taxon>
        <taxon>Wickerhamomyces</taxon>
    </lineage>
</organism>
<keyword evidence="3" id="KW-1185">Reference proteome</keyword>
<name>A0A1E3P2E5_WICAA</name>
<evidence type="ECO:0000313" key="2">
    <source>
        <dbReference type="EMBL" id="ODQ59641.1"/>
    </source>
</evidence>
<dbReference type="STRING" id="683960.A0A1E3P2E5"/>
<dbReference type="OrthoDB" id="37297at2759"/>
<evidence type="ECO:0000313" key="3">
    <source>
        <dbReference type="Proteomes" id="UP000094112"/>
    </source>
</evidence>
<feature type="domain" description="Thioredoxin-like fold" evidence="1">
    <location>
        <begin position="2"/>
        <end position="169"/>
    </location>
</feature>
<accession>A0A1E3P2E5</accession>
<dbReference type="InterPro" id="IPR036249">
    <property type="entry name" value="Thioredoxin-like_sf"/>
</dbReference>
<dbReference type="RefSeq" id="XP_019038848.1">
    <property type="nucleotide sequence ID" value="XM_019180827.1"/>
</dbReference>
<reference evidence="2 3" key="1">
    <citation type="journal article" date="2016" name="Proc. Natl. Acad. Sci. U.S.A.">
        <title>Comparative genomics of biotechnologically important yeasts.</title>
        <authorList>
            <person name="Riley R."/>
            <person name="Haridas S."/>
            <person name="Wolfe K.H."/>
            <person name="Lopes M.R."/>
            <person name="Hittinger C.T."/>
            <person name="Goeker M."/>
            <person name="Salamov A.A."/>
            <person name="Wisecaver J.H."/>
            <person name="Long T.M."/>
            <person name="Calvey C.H."/>
            <person name="Aerts A.L."/>
            <person name="Barry K.W."/>
            <person name="Choi C."/>
            <person name="Clum A."/>
            <person name="Coughlan A.Y."/>
            <person name="Deshpande S."/>
            <person name="Douglass A.P."/>
            <person name="Hanson S.J."/>
            <person name="Klenk H.-P."/>
            <person name="LaButti K.M."/>
            <person name="Lapidus A."/>
            <person name="Lindquist E.A."/>
            <person name="Lipzen A.M."/>
            <person name="Meier-Kolthoff J.P."/>
            <person name="Ohm R.A."/>
            <person name="Otillar R.P."/>
            <person name="Pangilinan J.L."/>
            <person name="Peng Y."/>
            <person name="Rokas A."/>
            <person name="Rosa C.A."/>
            <person name="Scheuner C."/>
            <person name="Sibirny A.A."/>
            <person name="Slot J.C."/>
            <person name="Stielow J.B."/>
            <person name="Sun H."/>
            <person name="Kurtzman C.P."/>
            <person name="Blackwell M."/>
            <person name="Grigoriev I.V."/>
            <person name="Jeffries T.W."/>
        </authorList>
    </citation>
    <scope>NUCLEOTIDE SEQUENCE [LARGE SCALE GENOMIC DNA]</scope>
    <source>
        <strain evidence="3">ATCC 58044 / CBS 1984 / NCYC 433 / NRRL Y-366-8</strain>
    </source>
</reference>
<feature type="non-terminal residue" evidence="2">
    <location>
        <position position="1"/>
    </location>
</feature>
<dbReference type="Pfam" id="PF13462">
    <property type="entry name" value="Thioredoxin_4"/>
    <property type="match status" value="1"/>
</dbReference>
<dbReference type="Gene3D" id="3.40.30.10">
    <property type="entry name" value="Glutaredoxin"/>
    <property type="match status" value="1"/>
</dbReference>
<dbReference type="InterPro" id="IPR012336">
    <property type="entry name" value="Thioredoxin-like_fold"/>
</dbReference>
<dbReference type="PANTHER" id="PTHR33875:SF2">
    <property type="entry name" value="ACR183CP"/>
    <property type="match status" value="1"/>
</dbReference>
<dbReference type="Proteomes" id="UP000094112">
    <property type="component" value="Unassembled WGS sequence"/>
</dbReference>
<proteinExistence type="predicted"/>
<dbReference type="PANTHER" id="PTHR33875">
    <property type="entry name" value="OS09G0542200 PROTEIN"/>
    <property type="match status" value="1"/>
</dbReference>
<evidence type="ECO:0000259" key="1">
    <source>
        <dbReference type="Pfam" id="PF13462"/>
    </source>
</evidence>
<protein>
    <recommendedName>
        <fullName evidence="1">Thioredoxin-like fold domain-containing protein</fullName>
    </recommendedName>
</protein>